<dbReference type="AlphaFoldDB" id="W9XAU2"/>
<dbReference type="HOGENOM" id="CLU_897137_0_0_1"/>
<dbReference type="Proteomes" id="UP000019478">
    <property type="component" value="Unassembled WGS sequence"/>
</dbReference>
<feature type="region of interest" description="Disordered" evidence="1">
    <location>
        <begin position="83"/>
        <end position="155"/>
    </location>
</feature>
<accession>W9XAU2</accession>
<dbReference type="OrthoDB" id="10623061at2759"/>
<gene>
    <name evidence="2" type="ORF">A1O3_09839</name>
</gene>
<evidence type="ECO:0000313" key="2">
    <source>
        <dbReference type="EMBL" id="EXJ77612.1"/>
    </source>
</evidence>
<dbReference type="EMBL" id="AMGY01000010">
    <property type="protein sequence ID" value="EXJ77612.1"/>
    <property type="molecule type" value="Genomic_DNA"/>
</dbReference>
<proteinExistence type="predicted"/>
<comment type="caution">
    <text evidence="2">The sequence shown here is derived from an EMBL/GenBank/DDBJ whole genome shotgun (WGS) entry which is preliminary data.</text>
</comment>
<protein>
    <submittedName>
        <fullName evidence="2">Uncharacterized protein</fullName>
    </submittedName>
</protein>
<name>W9XAU2_9EURO</name>
<feature type="compositionally biased region" description="Acidic residues" evidence="1">
    <location>
        <begin position="101"/>
        <end position="118"/>
    </location>
</feature>
<dbReference type="GeneID" id="19173922"/>
<sequence>MASEPTRPISHTAADHDEDNEEVLLPAPDVDVTATSLWIHPTNPDALSAEEYMTYNNMLVLADYHRLIQQNFQRLFAMLGRSSRESASRSRSRSSNRSVSEADDIDLIDLHSDEEEEGGGGGGGADEGDDGAQQSKPKRTKRLNKSTSEKNADGTQSAIRSALALMEQGEEMLLLVYKDWIALQKKDVRRTRSKTNDHLTDVNTFFEQHLPEHEAATNEQELITRLQAETETVKDEIYLRLGRAFAEQEPDINKELEHSVPHGSRQALCRGGPSTRLIPERLRDQLSYNAPANFEREPARFKGVLVLKKL</sequence>
<dbReference type="RefSeq" id="XP_007738122.1">
    <property type="nucleotide sequence ID" value="XM_007739932.1"/>
</dbReference>
<evidence type="ECO:0000256" key="1">
    <source>
        <dbReference type="SAM" id="MobiDB-lite"/>
    </source>
</evidence>
<feature type="region of interest" description="Disordered" evidence="1">
    <location>
        <begin position="1"/>
        <end position="20"/>
    </location>
</feature>
<organism evidence="2 3">
    <name type="scientific">Capronia epimyces CBS 606.96</name>
    <dbReference type="NCBI Taxonomy" id="1182542"/>
    <lineage>
        <taxon>Eukaryota</taxon>
        <taxon>Fungi</taxon>
        <taxon>Dikarya</taxon>
        <taxon>Ascomycota</taxon>
        <taxon>Pezizomycotina</taxon>
        <taxon>Eurotiomycetes</taxon>
        <taxon>Chaetothyriomycetidae</taxon>
        <taxon>Chaetothyriales</taxon>
        <taxon>Herpotrichiellaceae</taxon>
        <taxon>Capronia</taxon>
    </lineage>
</organism>
<reference evidence="2 3" key="1">
    <citation type="submission" date="2013-03" db="EMBL/GenBank/DDBJ databases">
        <title>The Genome Sequence of Capronia epimyces CBS 606.96.</title>
        <authorList>
            <consortium name="The Broad Institute Genomics Platform"/>
            <person name="Cuomo C."/>
            <person name="de Hoog S."/>
            <person name="Gorbushina A."/>
            <person name="Walker B."/>
            <person name="Young S.K."/>
            <person name="Zeng Q."/>
            <person name="Gargeya S."/>
            <person name="Fitzgerald M."/>
            <person name="Haas B."/>
            <person name="Abouelleil A."/>
            <person name="Allen A.W."/>
            <person name="Alvarado L."/>
            <person name="Arachchi H.M."/>
            <person name="Berlin A.M."/>
            <person name="Chapman S.B."/>
            <person name="Gainer-Dewar J."/>
            <person name="Goldberg J."/>
            <person name="Griggs A."/>
            <person name="Gujja S."/>
            <person name="Hansen M."/>
            <person name="Howarth C."/>
            <person name="Imamovic A."/>
            <person name="Ireland A."/>
            <person name="Larimer J."/>
            <person name="McCowan C."/>
            <person name="Murphy C."/>
            <person name="Pearson M."/>
            <person name="Poon T.W."/>
            <person name="Priest M."/>
            <person name="Roberts A."/>
            <person name="Saif S."/>
            <person name="Shea T."/>
            <person name="Sisk P."/>
            <person name="Sykes S."/>
            <person name="Wortman J."/>
            <person name="Nusbaum C."/>
            <person name="Birren B."/>
        </authorList>
    </citation>
    <scope>NUCLEOTIDE SEQUENCE [LARGE SCALE GENOMIC DNA]</scope>
    <source>
        <strain evidence="2 3">CBS 606.96</strain>
    </source>
</reference>
<keyword evidence="3" id="KW-1185">Reference proteome</keyword>
<evidence type="ECO:0000313" key="3">
    <source>
        <dbReference type="Proteomes" id="UP000019478"/>
    </source>
</evidence>